<gene>
    <name evidence="2" type="ORF">QR680_013261</name>
</gene>
<feature type="compositionally biased region" description="Basic and acidic residues" evidence="1">
    <location>
        <begin position="1"/>
        <end position="12"/>
    </location>
</feature>
<name>A0AA39M1Z2_9BILA</name>
<evidence type="ECO:0000256" key="1">
    <source>
        <dbReference type="SAM" id="MobiDB-lite"/>
    </source>
</evidence>
<dbReference type="AlphaFoldDB" id="A0AA39M1Z2"/>
<feature type="region of interest" description="Disordered" evidence="1">
    <location>
        <begin position="1"/>
        <end position="100"/>
    </location>
</feature>
<proteinExistence type="predicted"/>
<organism evidence="2 3">
    <name type="scientific">Steinernema hermaphroditum</name>
    <dbReference type="NCBI Taxonomy" id="289476"/>
    <lineage>
        <taxon>Eukaryota</taxon>
        <taxon>Metazoa</taxon>
        <taxon>Ecdysozoa</taxon>
        <taxon>Nematoda</taxon>
        <taxon>Chromadorea</taxon>
        <taxon>Rhabditida</taxon>
        <taxon>Tylenchina</taxon>
        <taxon>Panagrolaimomorpha</taxon>
        <taxon>Strongyloidoidea</taxon>
        <taxon>Steinernematidae</taxon>
        <taxon>Steinernema</taxon>
    </lineage>
</organism>
<sequence length="243" mass="28381">MRGDFLHSRAESFHSIPSFDRPTAAPFHEHRPKGIMKRRDVDSKQKMLFVERPPKSGSWGSSGRAFSSSEGGESTTDRFETHKRTEEVERKVNRRNRSRHSRLHCHEGQWGQERRSVSMGPFDLHANNGYSTQPFVEYPPTLPRHPPTPLQYRHGSDFYGTHKTQSFEESASRYGSRWENDYHDSSMTARSEALQRLHRGGIGLKETRSVRRLRRVGPPYEKYVVTRHTSLKRRCFSSDYYLD</sequence>
<protein>
    <submittedName>
        <fullName evidence="2">Uncharacterized protein</fullName>
    </submittedName>
</protein>
<dbReference type="Proteomes" id="UP001175271">
    <property type="component" value="Unassembled WGS sequence"/>
</dbReference>
<dbReference type="EMBL" id="JAUCMV010000002">
    <property type="protein sequence ID" value="KAK0417887.1"/>
    <property type="molecule type" value="Genomic_DNA"/>
</dbReference>
<feature type="compositionally biased region" description="Basic and acidic residues" evidence="1">
    <location>
        <begin position="75"/>
        <end position="91"/>
    </location>
</feature>
<feature type="compositionally biased region" description="Low complexity" evidence="1">
    <location>
        <begin position="56"/>
        <end position="74"/>
    </location>
</feature>
<reference evidence="2" key="1">
    <citation type="submission" date="2023-06" db="EMBL/GenBank/DDBJ databases">
        <title>Genomic analysis of the entomopathogenic nematode Steinernema hermaphroditum.</title>
        <authorList>
            <person name="Schwarz E.M."/>
            <person name="Heppert J.K."/>
            <person name="Baniya A."/>
            <person name="Schwartz H.T."/>
            <person name="Tan C.-H."/>
            <person name="Antoshechkin I."/>
            <person name="Sternberg P.W."/>
            <person name="Goodrich-Blair H."/>
            <person name="Dillman A.R."/>
        </authorList>
    </citation>
    <scope>NUCLEOTIDE SEQUENCE</scope>
    <source>
        <strain evidence="2">PS9179</strain>
        <tissue evidence="2">Whole animal</tissue>
    </source>
</reference>
<evidence type="ECO:0000313" key="2">
    <source>
        <dbReference type="EMBL" id="KAK0417887.1"/>
    </source>
</evidence>
<comment type="caution">
    <text evidence="2">The sequence shown here is derived from an EMBL/GenBank/DDBJ whole genome shotgun (WGS) entry which is preliminary data.</text>
</comment>
<keyword evidence="3" id="KW-1185">Reference proteome</keyword>
<evidence type="ECO:0000313" key="3">
    <source>
        <dbReference type="Proteomes" id="UP001175271"/>
    </source>
</evidence>
<accession>A0AA39M1Z2</accession>